<dbReference type="RefSeq" id="WP_092073486.1">
    <property type="nucleotide sequence ID" value="NZ_FNHB01000006.1"/>
</dbReference>
<proteinExistence type="predicted"/>
<dbReference type="InterPro" id="IPR000685">
    <property type="entry name" value="RuBisCO_lsu_C"/>
</dbReference>
<dbReference type="SUPFAM" id="SSF54966">
    <property type="entry name" value="RuBisCO, large subunit, small (N-terminal) domain"/>
    <property type="match status" value="1"/>
</dbReference>
<dbReference type="GO" id="GO:0015977">
    <property type="term" value="P:carbon fixation"/>
    <property type="evidence" value="ECO:0007669"/>
    <property type="project" value="InterPro"/>
</dbReference>
<evidence type="ECO:0000259" key="1">
    <source>
        <dbReference type="Pfam" id="PF00016"/>
    </source>
</evidence>
<organism evidence="2 3">
    <name type="scientific">Dendrosporobacter quercicolus</name>
    <dbReference type="NCBI Taxonomy" id="146817"/>
    <lineage>
        <taxon>Bacteria</taxon>
        <taxon>Bacillati</taxon>
        <taxon>Bacillota</taxon>
        <taxon>Negativicutes</taxon>
        <taxon>Selenomonadales</taxon>
        <taxon>Sporomusaceae</taxon>
        <taxon>Dendrosporobacter</taxon>
    </lineage>
</organism>
<evidence type="ECO:0000313" key="3">
    <source>
        <dbReference type="Proteomes" id="UP000214880"/>
    </source>
</evidence>
<dbReference type="PANTHER" id="PTHR42704">
    <property type="entry name" value="RIBULOSE BISPHOSPHATE CARBOXYLASE"/>
    <property type="match status" value="1"/>
</dbReference>
<dbReference type="PANTHER" id="PTHR42704:SF17">
    <property type="entry name" value="RIBULOSE BISPHOSPHATE CARBOXYLASE LARGE CHAIN"/>
    <property type="match status" value="1"/>
</dbReference>
<dbReference type="EMBL" id="FNHB01000006">
    <property type="protein sequence ID" value="SDM62912.1"/>
    <property type="molecule type" value="Genomic_DNA"/>
</dbReference>
<dbReference type="SUPFAM" id="SSF51649">
    <property type="entry name" value="RuBisCo, C-terminal domain"/>
    <property type="match status" value="1"/>
</dbReference>
<dbReference type="SFLD" id="SFLDS00014">
    <property type="entry name" value="RuBisCO"/>
    <property type="match status" value="1"/>
</dbReference>
<feature type="domain" description="Ribulose bisphosphate carboxylase large subunit C-terminal" evidence="1">
    <location>
        <begin position="120"/>
        <end position="354"/>
    </location>
</feature>
<dbReference type="InterPro" id="IPR033966">
    <property type="entry name" value="RuBisCO"/>
</dbReference>
<dbReference type="AlphaFoldDB" id="A0A1G9USN5"/>
<evidence type="ECO:0000313" key="2">
    <source>
        <dbReference type="EMBL" id="SDM62912.1"/>
    </source>
</evidence>
<reference evidence="2 3" key="1">
    <citation type="submission" date="2016-10" db="EMBL/GenBank/DDBJ databases">
        <authorList>
            <person name="de Groot N.N."/>
        </authorList>
    </citation>
    <scope>NUCLEOTIDE SEQUENCE [LARGE SCALE GENOMIC DNA]</scope>
    <source>
        <strain evidence="2 3">DSM 1736</strain>
    </source>
</reference>
<dbReference type="Gene3D" id="3.20.20.110">
    <property type="entry name" value="Ribulose bisphosphate carboxylase, large subunit, C-terminal domain"/>
    <property type="match status" value="1"/>
</dbReference>
<dbReference type="InterPro" id="IPR036376">
    <property type="entry name" value="RuBisCO_lsu_C_sf"/>
</dbReference>
<dbReference type="GO" id="GO:0000287">
    <property type="term" value="F:magnesium ion binding"/>
    <property type="evidence" value="ECO:0007669"/>
    <property type="project" value="InterPro"/>
</dbReference>
<dbReference type="SFLD" id="SFLDF00158">
    <property type="entry name" value="5-methylthio-D-ribulose_1-phos"/>
    <property type="match status" value="1"/>
</dbReference>
<dbReference type="CDD" id="cd08210">
    <property type="entry name" value="RLP_RrRLP"/>
    <property type="match status" value="1"/>
</dbReference>
<accession>A0A1G9USN5</accession>
<dbReference type="InterPro" id="IPR036422">
    <property type="entry name" value="RuBisCO_lsu_N_sf"/>
</dbReference>
<sequence length="372" mass="40157">MLSGERFSVEYRLSGNEQEAYAKAKDICIEQTVEFPEELLPDNFIREEVVGKIESFRSGRDCHYAVISYAIETAADEITQLLNVIFGNSSIKPGIRVEALQLSGSLLKLFAGPRFGRDGLRNLLDVPKRPLLFTALKPMGLSAEELAQMAYQLALGGIDIIKDDHGLTNQKFAPFDERVSRCAAAVAKANSQTGQQCIFVANVTAPGQQTVERAYQAKAAGAGGLMIAPALTGLSVMQQLADDETLGLPVFSHPAFQGSYALSAGHGISHPVLFGQLARLAGADATIYPNFGGRFSFSRTECEDIAEACAAPLGAVRPIFPSPGGGMTLEKVPELLAVYGREVIFLIGGGLVKHSPDLIHNCRYFREMVEKF</sequence>
<dbReference type="Gene3D" id="3.30.70.150">
    <property type="entry name" value="RuBisCO large subunit, N-terminal domain"/>
    <property type="match status" value="1"/>
</dbReference>
<dbReference type="GO" id="GO:0016984">
    <property type="term" value="F:ribulose-bisphosphate carboxylase activity"/>
    <property type="evidence" value="ECO:0007669"/>
    <property type="project" value="InterPro"/>
</dbReference>
<keyword evidence="3" id="KW-1185">Reference proteome</keyword>
<protein>
    <submittedName>
        <fullName evidence="2">Ribulose-bisphosphate carboxylase large chain</fullName>
    </submittedName>
</protein>
<dbReference type="Pfam" id="PF00016">
    <property type="entry name" value="RuBisCO_large"/>
    <property type="match status" value="1"/>
</dbReference>
<dbReference type="Proteomes" id="UP000214880">
    <property type="component" value="Unassembled WGS sequence"/>
</dbReference>
<dbReference type="STRING" id="146817.SAMN04488502_10649"/>
<gene>
    <name evidence="2" type="ORF">SAMN04488502_10649</name>
</gene>
<name>A0A1G9USN5_9FIRM</name>
<dbReference type="OrthoDB" id="9770811at2"/>
<dbReference type="SFLD" id="SFLDG00301">
    <property type="entry name" value="RuBisCO-like_proteins"/>
    <property type="match status" value="1"/>
</dbReference>